<reference evidence="2 3" key="1">
    <citation type="journal article" date="2016" name="DNA Res.">
        <title>The draft genome of MD-2 pineapple using hybrid error correction of long reads.</title>
        <authorList>
            <person name="Redwan R.M."/>
            <person name="Saidin A."/>
            <person name="Kumar S.V."/>
        </authorList>
    </citation>
    <scope>NUCLEOTIDE SEQUENCE [LARGE SCALE GENOMIC DNA]</scope>
    <source>
        <strain evidence="3">cv. MD2</strain>
        <tissue evidence="2">Leaf</tissue>
    </source>
</reference>
<evidence type="ECO:0000313" key="2">
    <source>
        <dbReference type="EMBL" id="OAY65645.1"/>
    </source>
</evidence>
<comment type="caution">
    <text evidence="2">The sequence shown here is derived from an EMBL/GenBank/DDBJ whole genome shotgun (WGS) entry which is preliminary data.</text>
</comment>
<sequence length="177" mass="18958">GVDCFTIGIFYSVTIGNGGGFTAASRQSTNSALFAKRMAAASWSGEPGPIGLMEKAGNVVLDIESLTQPPINVALDPKMSRALSRKGSNRMERRSGEEQETDDASKKLVVKLDQLKLPLVPNKALVAAQPAAGSPVITDSGEARNKRFHRLTAIHPRKILLLFATVARFKSSRVAVK</sequence>
<gene>
    <name evidence="2" type="ORF">ACMD2_11406</name>
</gene>
<evidence type="ECO:0000313" key="3">
    <source>
        <dbReference type="Proteomes" id="UP000092600"/>
    </source>
</evidence>
<name>A0A199UM27_ANACO</name>
<feature type="non-terminal residue" evidence="2">
    <location>
        <position position="177"/>
    </location>
</feature>
<accession>A0A199UM27</accession>
<feature type="non-terminal residue" evidence="2">
    <location>
        <position position="1"/>
    </location>
</feature>
<dbReference type="Proteomes" id="UP000092600">
    <property type="component" value="Unassembled WGS sequence"/>
</dbReference>
<dbReference type="PANTHER" id="PTHR34064:SF3">
    <property type="entry name" value="OS04G0672300 PROTEIN"/>
    <property type="match status" value="1"/>
</dbReference>
<dbReference type="PANTHER" id="PTHR34064">
    <property type="entry name" value="OS04G0672300 PROTEIN"/>
    <property type="match status" value="1"/>
</dbReference>
<dbReference type="AlphaFoldDB" id="A0A199UM27"/>
<organism evidence="2 3">
    <name type="scientific">Ananas comosus</name>
    <name type="common">Pineapple</name>
    <name type="synonym">Ananas ananas</name>
    <dbReference type="NCBI Taxonomy" id="4615"/>
    <lineage>
        <taxon>Eukaryota</taxon>
        <taxon>Viridiplantae</taxon>
        <taxon>Streptophyta</taxon>
        <taxon>Embryophyta</taxon>
        <taxon>Tracheophyta</taxon>
        <taxon>Spermatophyta</taxon>
        <taxon>Magnoliopsida</taxon>
        <taxon>Liliopsida</taxon>
        <taxon>Poales</taxon>
        <taxon>Bromeliaceae</taxon>
        <taxon>Bromelioideae</taxon>
        <taxon>Ananas</taxon>
    </lineage>
</organism>
<feature type="region of interest" description="Disordered" evidence="1">
    <location>
        <begin position="78"/>
        <end position="104"/>
    </location>
</feature>
<evidence type="ECO:0000256" key="1">
    <source>
        <dbReference type="SAM" id="MobiDB-lite"/>
    </source>
</evidence>
<protein>
    <submittedName>
        <fullName evidence="2">Uncharacterized protein</fullName>
    </submittedName>
</protein>
<dbReference type="EMBL" id="LSRQ01006754">
    <property type="protein sequence ID" value="OAY65645.1"/>
    <property type="molecule type" value="Genomic_DNA"/>
</dbReference>
<proteinExistence type="predicted"/>